<protein>
    <submittedName>
        <fullName evidence="4">TPR repeat domain superfamily protein</fullName>
    </submittedName>
</protein>
<evidence type="ECO:0000256" key="3">
    <source>
        <dbReference type="PROSITE-ProRule" id="PRU00339"/>
    </source>
</evidence>
<evidence type="ECO:0000313" key="4">
    <source>
        <dbReference type="EMBL" id="AFU69201.1"/>
    </source>
</evidence>
<dbReference type="PANTHER" id="PTHR44943">
    <property type="entry name" value="CELLULOSE SYNTHASE OPERON PROTEIN C"/>
    <property type="match status" value="1"/>
</dbReference>
<name>K4IJC1_PSYTT</name>
<dbReference type="Pfam" id="PF13181">
    <property type="entry name" value="TPR_8"/>
    <property type="match status" value="1"/>
</dbReference>
<dbReference type="SMART" id="SM00028">
    <property type="entry name" value="TPR"/>
    <property type="match status" value="5"/>
</dbReference>
<organism evidence="4 5">
    <name type="scientific">Psychroflexus torquis (strain ATCC 700755 / CIP 106069 / ACAM 623)</name>
    <dbReference type="NCBI Taxonomy" id="313595"/>
    <lineage>
        <taxon>Bacteria</taxon>
        <taxon>Pseudomonadati</taxon>
        <taxon>Bacteroidota</taxon>
        <taxon>Flavobacteriia</taxon>
        <taxon>Flavobacteriales</taxon>
        <taxon>Flavobacteriaceae</taxon>
        <taxon>Psychroflexus</taxon>
    </lineage>
</organism>
<dbReference type="STRING" id="313595.P700755_002435"/>
<reference evidence="4" key="1">
    <citation type="submission" date="2006-03" db="EMBL/GenBank/DDBJ databases">
        <authorList>
            <person name="Bowman J."/>
            <person name="Ferriera S."/>
            <person name="Johnson J."/>
            <person name="Kravitz S."/>
            <person name="Halpern A."/>
            <person name="Remington K."/>
            <person name="Beeson K."/>
            <person name="Tran B."/>
            <person name="Rogers Y.-H."/>
            <person name="Friedman R."/>
            <person name="Venter J.C."/>
        </authorList>
    </citation>
    <scope>NUCLEOTIDE SEQUENCE [LARGE SCALE GENOMIC DNA]</scope>
    <source>
        <strain evidence="4">ATCC 700755</strain>
    </source>
</reference>
<dbReference type="SUPFAM" id="SSF48452">
    <property type="entry name" value="TPR-like"/>
    <property type="match status" value="1"/>
</dbReference>
<evidence type="ECO:0000256" key="1">
    <source>
        <dbReference type="ARBA" id="ARBA00022737"/>
    </source>
</evidence>
<dbReference type="HOGENOM" id="CLU_054749_0_0_10"/>
<sequence length="383" mass="44775">MKIKTSFILLILVHLFGGVQVSFGQDLDSLFAVGEYSKVLENYENSPPTHFESKILRARSLHAKRFYKEALDAYSEALFTEEDKPRYQFVYAKLLKDNDQFKFADSLFTQLHEHYPSNPEFSYQLGLTKAERGSKSVDIFYLKALQQDPSHQAAAYALAKYYFKIRSFKKAEETCQTALTYNPSNQKIIGLQGQIYYQQRKLNLALEAFENLERLTTPPKFIVEKMAIAYANTSQHQKSIVYYKQLLRTDPKNFRYHHQLAKVYSMLKDFESAESHAQLSIGLKDTSLDQERFTLALAKIKQDKLKEGIQLLELVIEESPKFERAYVEMALAADRLYTDTNKKLAYYKRYETQFDNDETSAFKNIIYRRLTDLKREEHFKAND</sequence>
<proteinExistence type="predicted"/>
<dbReference type="InterPro" id="IPR019734">
    <property type="entry name" value="TPR_rpt"/>
</dbReference>
<dbReference type="EMBL" id="CP003879">
    <property type="protein sequence ID" value="AFU69201.1"/>
    <property type="molecule type" value="Genomic_DNA"/>
</dbReference>
<dbReference type="KEGG" id="ptq:P700755_002435"/>
<dbReference type="InterPro" id="IPR051685">
    <property type="entry name" value="Ycf3/AcsC/BcsC/TPR_MFPF"/>
</dbReference>
<evidence type="ECO:0000313" key="5">
    <source>
        <dbReference type="Proteomes" id="UP000008514"/>
    </source>
</evidence>
<dbReference type="AlphaFoldDB" id="K4IJC1"/>
<evidence type="ECO:0000256" key="2">
    <source>
        <dbReference type="ARBA" id="ARBA00022803"/>
    </source>
</evidence>
<keyword evidence="5" id="KW-1185">Reference proteome</keyword>
<dbReference type="Proteomes" id="UP000008514">
    <property type="component" value="Chromosome"/>
</dbReference>
<reference evidence="4" key="2">
    <citation type="submission" date="2012-09" db="EMBL/GenBank/DDBJ databases">
        <title>The complete sequence of Psychroflexus torquis an extreme psychrophile from sea-ice that is stimulated by light.</title>
        <authorList>
            <person name="Feng S."/>
            <person name="Powell S.M."/>
            <person name="Bowman J.P."/>
        </authorList>
    </citation>
    <scope>NUCLEOTIDE SEQUENCE [LARGE SCALE GENOMIC DNA]</scope>
    <source>
        <strain evidence="4">ATCC 700755</strain>
    </source>
</reference>
<dbReference type="Gene3D" id="1.25.40.10">
    <property type="entry name" value="Tetratricopeptide repeat domain"/>
    <property type="match status" value="3"/>
</dbReference>
<accession>K4IJC1</accession>
<dbReference type="RefSeq" id="WP_015024772.1">
    <property type="nucleotide sequence ID" value="NC_018721.1"/>
</dbReference>
<dbReference type="eggNOG" id="COG0457">
    <property type="taxonomic scope" value="Bacteria"/>
</dbReference>
<feature type="repeat" description="TPR" evidence="3">
    <location>
        <begin position="152"/>
        <end position="185"/>
    </location>
</feature>
<dbReference type="PROSITE" id="PS50005">
    <property type="entry name" value="TPR"/>
    <property type="match status" value="1"/>
</dbReference>
<dbReference type="InterPro" id="IPR011990">
    <property type="entry name" value="TPR-like_helical_dom_sf"/>
</dbReference>
<dbReference type="PANTHER" id="PTHR44943:SF8">
    <property type="entry name" value="TPR REPEAT-CONTAINING PROTEIN MJ0263"/>
    <property type="match status" value="1"/>
</dbReference>
<dbReference type="OrthoDB" id="9810596at2"/>
<keyword evidence="2 3" id="KW-0802">TPR repeat</keyword>
<keyword evidence="1" id="KW-0677">Repeat</keyword>
<gene>
    <name evidence="4" type="ordered locus">P700755_002435</name>
</gene>